<dbReference type="Gene3D" id="1.20.58.320">
    <property type="entry name" value="TPR-like"/>
    <property type="match status" value="1"/>
</dbReference>
<dbReference type="Gene3D" id="1.25.40.10">
    <property type="entry name" value="Tetratricopeptide repeat domain"/>
    <property type="match status" value="1"/>
</dbReference>
<protein>
    <submittedName>
        <fullName evidence="1">Uncharacterized protein</fullName>
    </submittedName>
</protein>
<evidence type="ECO:0000313" key="1">
    <source>
        <dbReference type="EMBL" id="VDN63941.1"/>
    </source>
</evidence>
<accession>A0A653B5M4</accession>
<dbReference type="AlphaFoldDB" id="A0A653B5M4"/>
<gene>
    <name evidence="1" type="ORF">POT9AD_2966</name>
</gene>
<organism evidence="1">
    <name type="scientific">Ectopseudomonas oleovorans</name>
    <name type="common">Pseudomonas oleovorans</name>
    <dbReference type="NCBI Taxonomy" id="301"/>
    <lineage>
        <taxon>Bacteria</taxon>
        <taxon>Pseudomonadati</taxon>
        <taxon>Pseudomonadota</taxon>
        <taxon>Gammaproteobacteria</taxon>
        <taxon>Pseudomonadales</taxon>
        <taxon>Pseudomonadaceae</taxon>
        <taxon>Ectopseudomonas</taxon>
    </lineage>
</organism>
<sequence length="204" mass="23125">MQPWQPLLDWWFAADELGSSASARAVSAARHGLWFGKRESQDREAEQRFAAQVEQALAGELPGWSSDPQGWLAQLILLDQLPRMIFRDTPRAFAGDPLARPLLQDGLARGLDRALTPIQRVFAYLIFEHAEDLPLQERAVELFRGLLDEASADDRAQFASFLDFAERHQQVIARFARFPHRNAILGRVSTAEEEAFLREPGSRF</sequence>
<proteinExistence type="predicted"/>
<dbReference type="OrthoDB" id="7593450at2"/>
<dbReference type="InterPro" id="IPR010323">
    <property type="entry name" value="DUF924"/>
</dbReference>
<dbReference type="EMBL" id="LR130779">
    <property type="protein sequence ID" value="VDN63941.1"/>
    <property type="molecule type" value="Genomic_DNA"/>
</dbReference>
<dbReference type="InterPro" id="IPR011990">
    <property type="entry name" value="TPR-like_helical_dom_sf"/>
</dbReference>
<dbReference type="SUPFAM" id="SSF48452">
    <property type="entry name" value="TPR-like"/>
    <property type="match status" value="1"/>
</dbReference>
<name>A0A653B5M4_ECTOL</name>
<dbReference type="Pfam" id="PF06041">
    <property type="entry name" value="DUF924"/>
    <property type="match status" value="1"/>
</dbReference>
<reference evidence="1" key="1">
    <citation type="submission" date="2018-11" db="EMBL/GenBank/DDBJ databases">
        <authorList>
            <consortium name="Genoscope - CEA"/>
            <person name="William W."/>
        </authorList>
    </citation>
    <scope>NUCLEOTIDE SEQUENCE [LARGE SCALE GENOMIC DNA]</scope>
    <source>
        <strain evidence="1">T9AD</strain>
    </source>
</reference>